<dbReference type="EMBL" id="MN739862">
    <property type="protein sequence ID" value="QHT75051.1"/>
    <property type="molecule type" value="Genomic_DNA"/>
</dbReference>
<protein>
    <recommendedName>
        <fullName evidence="2">RING-type domain-containing protein</fullName>
    </recommendedName>
</protein>
<evidence type="ECO:0008006" key="2">
    <source>
        <dbReference type="Google" id="ProtNLM"/>
    </source>
</evidence>
<organism evidence="1">
    <name type="scientific">viral metagenome</name>
    <dbReference type="NCBI Taxonomy" id="1070528"/>
    <lineage>
        <taxon>unclassified sequences</taxon>
        <taxon>metagenomes</taxon>
        <taxon>organismal metagenomes</taxon>
    </lineage>
</organism>
<accession>A0A6C0H3C6</accession>
<proteinExistence type="predicted"/>
<name>A0A6C0H3C6_9ZZZZ</name>
<dbReference type="AlphaFoldDB" id="A0A6C0H3C6"/>
<evidence type="ECO:0000313" key="1">
    <source>
        <dbReference type="EMBL" id="QHT75051.1"/>
    </source>
</evidence>
<dbReference type="Gene3D" id="1.20.120.1750">
    <property type="match status" value="1"/>
</dbReference>
<dbReference type="SUPFAM" id="SSF57850">
    <property type="entry name" value="RING/U-box"/>
    <property type="match status" value="1"/>
</dbReference>
<reference evidence="1" key="1">
    <citation type="journal article" date="2020" name="Nature">
        <title>Giant virus diversity and host interactions through global metagenomics.</title>
        <authorList>
            <person name="Schulz F."/>
            <person name="Roux S."/>
            <person name="Paez-Espino D."/>
            <person name="Jungbluth S."/>
            <person name="Walsh D.A."/>
            <person name="Denef V.J."/>
            <person name="McMahon K.D."/>
            <person name="Konstantinidis K.T."/>
            <person name="Eloe-Fadrosh E.A."/>
            <person name="Kyrpides N.C."/>
            <person name="Woyke T."/>
        </authorList>
    </citation>
    <scope>NUCLEOTIDE SEQUENCE</scope>
    <source>
        <strain evidence="1">GVMAG-M-3300023179-62</strain>
    </source>
</reference>
<sequence>MSTCVVCCEYEKEDSFIICSYCKFQSCENCNQKFIEDRPREPLCMNCGKIWSREFVLENISDKKWFFRYIGKYILEQEKMLLPETQNEASLVADIKKLTSSLKSLPTNARLKSMYKNNGPDALNKVMEEKSELRLNVISTINFMKSKTITYGGMDTPDIVHKRENYIFKCPRDCRGFVSDNYVCGTCKHAVCKKCRVQIDEDSLNHICNEDDIKSSSLIVSLTKPCPKCMTLILKASGCDQMFCVLCHASFSWNTGMIETGIIHNPHYYEYLSTLSSTVQDIEVVACGDIPDAFAFMSKVTRATSSHIFAKKLRDLHRIAIHIRHVIVPSWRVDKVKDNIDIRVQYLLGEFDESLWELKLLNREKKRMKLKAFQDLIHLVLAIVEDFIRRIFILDIYKTEEWHTSSRATIVEVVHLKEYYEKTLRHICKIHGGIVPFELSNFFYIYNNDV</sequence>